<name>A0ABT9SVY7_9GAMM</name>
<dbReference type="Gene3D" id="1.10.8.60">
    <property type="match status" value="1"/>
</dbReference>
<gene>
    <name evidence="9" type="ORF">J2T07_001347</name>
</gene>
<organism evidence="9 10">
    <name type="scientific">Luteibacter jiangsuensis</name>
    <dbReference type="NCBI Taxonomy" id="637577"/>
    <lineage>
        <taxon>Bacteria</taxon>
        <taxon>Pseudomonadati</taxon>
        <taxon>Pseudomonadota</taxon>
        <taxon>Gammaproteobacteria</taxon>
        <taxon>Lysobacterales</taxon>
        <taxon>Rhodanobacteraceae</taxon>
        <taxon>Luteibacter</taxon>
    </lineage>
</organism>
<dbReference type="SUPFAM" id="SSF52172">
    <property type="entry name" value="CheY-like"/>
    <property type="match status" value="1"/>
</dbReference>
<evidence type="ECO:0000259" key="8">
    <source>
        <dbReference type="PROSITE" id="PS50110"/>
    </source>
</evidence>
<dbReference type="InterPro" id="IPR058031">
    <property type="entry name" value="AAA_lid_NorR"/>
</dbReference>
<feature type="domain" description="Sigma-54 factor interaction" evidence="7">
    <location>
        <begin position="156"/>
        <end position="379"/>
    </location>
</feature>
<evidence type="ECO:0000256" key="5">
    <source>
        <dbReference type="ARBA" id="ARBA00023163"/>
    </source>
</evidence>
<dbReference type="InterPro" id="IPR003593">
    <property type="entry name" value="AAA+_ATPase"/>
</dbReference>
<dbReference type="SMART" id="SM00448">
    <property type="entry name" value="REC"/>
    <property type="match status" value="1"/>
</dbReference>
<dbReference type="Pfam" id="PF00072">
    <property type="entry name" value="Response_reg"/>
    <property type="match status" value="1"/>
</dbReference>
<evidence type="ECO:0000256" key="4">
    <source>
        <dbReference type="ARBA" id="ARBA00023125"/>
    </source>
</evidence>
<dbReference type="Proteomes" id="UP001237737">
    <property type="component" value="Unassembled WGS sequence"/>
</dbReference>
<dbReference type="PRINTS" id="PR01590">
    <property type="entry name" value="HTHFIS"/>
</dbReference>
<dbReference type="CDD" id="cd00009">
    <property type="entry name" value="AAA"/>
    <property type="match status" value="1"/>
</dbReference>
<feature type="modified residue" description="4-aspartylphosphate" evidence="6">
    <location>
        <position position="59"/>
    </location>
</feature>
<evidence type="ECO:0000313" key="10">
    <source>
        <dbReference type="Proteomes" id="UP001237737"/>
    </source>
</evidence>
<dbReference type="InterPro" id="IPR001789">
    <property type="entry name" value="Sig_transdc_resp-reg_receiver"/>
</dbReference>
<dbReference type="SUPFAM" id="SSF46689">
    <property type="entry name" value="Homeodomain-like"/>
    <property type="match status" value="1"/>
</dbReference>
<feature type="domain" description="Response regulatory" evidence="8">
    <location>
        <begin position="10"/>
        <end position="129"/>
    </location>
</feature>
<sequence>MYRDNGVQVPVLVVDDHADVRLAMRMLLRSEGIPSVEVDSPGAALDAVSRREFACVIVDLNYSADTTSGREGLELVLRIREEAPELPLVAMTAWGSIDVAVQAMRLGAADFIEKPWNNARLIHTLRGQIALREIREENRRLRTETALARQSGDMLRVCESSAMRHVVELIERIAVGDANVLILGENGTGKSLFARQIHALSKRAEYPAIRVDMGSLPEARFADEMFGEDKPVPRSGRFELAHGGSLIMEEVTNIHPLQQAKLLRVLEEGELERGGTMRTRRVDVRIISTTNADLDVAIRNDRFRRDLLYRLNAMQVRLPPLRERHEDIVPLARHFMLRDCQRRGRGAMTFSPSAERVLRGYDWPGNVRELEHAVERAALLANHDTIDAEGLALRRPSDTPLALDGLTLPEAEELLVRNALERSEHNLQRAADALGISRQALYRRLGKQRTKGAELAG</sequence>
<keyword evidence="1" id="KW-0547">Nucleotide-binding</keyword>
<evidence type="ECO:0000256" key="2">
    <source>
        <dbReference type="ARBA" id="ARBA00022840"/>
    </source>
</evidence>
<dbReference type="InterPro" id="IPR011006">
    <property type="entry name" value="CheY-like_superfamily"/>
</dbReference>
<dbReference type="InterPro" id="IPR027417">
    <property type="entry name" value="P-loop_NTPase"/>
</dbReference>
<dbReference type="InterPro" id="IPR002197">
    <property type="entry name" value="HTH_Fis"/>
</dbReference>
<dbReference type="GO" id="GO:0003677">
    <property type="term" value="F:DNA binding"/>
    <property type="evidence" value="ECO:0007669"/>
    <property type="project" value="UniProtKB-KW"/>
</dbReference>
<comment type="caution">
    <text evidence="9">The sequence shown here is derived from an EMBL/GenBank/DDBJ whole genome shotgun (WGS) entry which is preliminary data.</text>
</comment>
<dbReference type="SMART" id="SM00382">
    <property type="entry name" value="AAA"/>
    <property type="match status" value="1"/>
</dbReference>
<keyword evidence="6" id="KW-0597">Phosphoprotein</keyword>
<dbReference type="PANTHER" id="PTHR32071">
    <property type="entry name" value="TRANSCRIPTIONAL REGULATORY PROTEIN"/>
    <property type="match status" value="1"/>
</dbReference>
<keyword evidence="10" id="KW-1185">Reference proteome</keyword>
<dbReference type="Pfam" id="PF00158">
    <property type="entry name" value="Sigma54_activat"/>
    <property type="match status" value="1"/>
</dbReference>
<dbReference type="InterPro" id="IPR009057">
    <property type="entry name" value="Homeodomain-like_sf"/>
</dbReference>
<dbReference type="Gene3D" id="1.10.10.60">
    <property type="entry name" value="Homeodomain-like"/>
    <property type="match status" value="1"/>
</dbReference>
<dbReference type="PANTHER" id="PTHR32071:SF81">
    <property type="entry name" value="PROPIONATE CATABOLISM OPERON REGULATORY PROTEIN"/>
    <property type="match status" value="1"/>
</dbReference>
<evidence type="ECO:0000256" key="3">
    <source>
        <dbReference type="ARBA" id="ARBA00023015"/>
    </source>
</evidence>
<protein>
    <submittedName>
        <fullName evidence="9">DNA-binding NtrC family response regulator</fullName>
    </submittedName>
</protein>
<keyword evidence="5" id="KW-0804">Transcription</keyword>
<dbReference type="InterPro" id="IPR025943">
    <property type="entry name" value="Sigma_54_int_dom_ATP-bd_2"/>
</dbReference>
<dbReference type="PROSITE" id="PS00676">
    <property type="entry name" value="SIGMA54_INTERACT_2"/>
    <property type="match status" value="1"/>
</dbReference>
<evidence type="ECO:0000256" key="1">
    <source>
        <dbReference type="ARBA" id="ARBA00022741"/>
    </source>
</evidence>
<dbReference type="Gene3D" id="3.40.50.2300">
    <property type="match status" value="1"/>
</dbReference>
<dbReference type="InterPro" id="IPR002078">
    <property type="entry name" value="Sigma_54_int"/>
</dbReference>
<evidence type="ECO:0000256" key="6">
    <source>
        <dbReference type="PROSITE-ProRule" id="PRU00169"/>
    </source>
</evidence>
<dbReference type="Pfam" id="PF25601">
    <property type="entry name" value="AAA_lid_14"/>
    <property type="match status" value="1"/>
</dbReference>
<dbReference type="PROSITE" id="PS50045">
    <property type="entry name" value="SIGMA54_INTERACT_4"/>
    <property type="match status" value="1"/>
</dbReference>
<evidence type="ECO:0000313" key="9">
    <source>
        <dbReference type="EMBL" id="MDQ0009170.1"/>
    </source>
</evidence>
<keyword evidence="3" id="KW-0805">Transcription regulation</keyword>
<dbReference type="PROSITE" id="PS50110">
    <property type="entry name" value="RESPONSE_REGULATORY"/>
    <property type="match status" value="1"/>
</dbReference>
<dbReference type="RefSeq" id="WP_306848436.1">
    <property type="nucleotide sequence ID" value="NZ_JAUSSK010000002.1"/>
</dbReference>
<evidence type="ECO:0000259" key="7">
    <source>
        <dbReference type="PROSITE" id="PS50045"/>
    </source>
</evidence>
<keyword evidence="2" id="KW-0067">ATP-binding</keyword>
<proteinExistence type="predicted"/>
<keyword evidence="4 9" id="KW-0238">DNA-binding</keyword>
<reference evidence="9 10" key="1">
    <citation type="submission" date="2023-07" db="EMBL/GenBank/DDBJ databases">
        <title>Sorghum-associated microbial communities from plants grown in Nebraska, USA.</title>
        <authorList>
            <person name="Schachtman D."/>
        </authorList>
    </citation>
    <scope>NUCLEOTIDE SEQUENCE [LARGE SCALE GENOMIC DNA]</scope>
    <source>
        <strain evidence="9 10">CC60</strain>
    </source>
</reference>
<dbReference type="Gene3D" id="3.40.50.300">
    <property type="entry name" value="P-loop containing nucleotide triphosphate hydrolases"/>
    <property type="match status" value="1"/>
</dbReference>
<accession>A0ABT9SVY7</accession>
<dbReference type="Pfam" id="PF02954">
    <property type="entry name" value="HTH_8"/>
    <property type="match status" value="1"/>
</dbReference>
<dbReference type="InterPro" id="IPR025944">
    <property type="entry name" value="Sigma_54_int_dom_CS"/>
</dbReference>
<dbReference type="PROSITE" id="PS00688">
    <property type="entry name" value="SIGMA54_INTERACT_3"/>
    <property type="match status" value="1"/>
</dbReference>
<dbReference type="EMBL" id="JAUSSK010000002">
    <property type="protein sequence ID" value="MDQ0009170.1"/>
    <property type="molecule type" value="Genomic_DNA"/>
</dbReference>
<dbReference type="SUPFAM" id="SSF52540">
    <property type="entry name" value="P-loop containing nucleoside triphosphate hydrolases"/>
    <property type="match status" value="1"/>
</dbReference>